<gene>
    <name evidence="4" type="ORF">TRN7648_01664</name>
</gene>
<name>A0A0P1GRS4_9RHOB</name>
<dbReference type="SUPFAM" id="SSF53300">
    <property type="entry name" value="vWA-like"/>
    <property type="match status" value="1"/>
</dbReference>
<keyword evidence="2" id="KW-0812">Transmembrane</keyword>
<dbReference type="InterPro" id="IPR036465">
    <property type="entry name" value="vWFA_dom_sf"/>
</dbReference>
<sequence>MSNEMNKQVTSVTCPQNSATSATGGWLGRFWSDQSGNMSYLAITGALVMMVFGGIGIDMIHAELKRNKIQNTLDRAVLAAADLQNEMDPTFVVEDYFRAMNMSDTLVDVQTGGGINARRVTATGTAEIQANFMKLLGVKSLGVDGLARAEEGVNKIEVSLVLDVSGSMADNNKMSNLRTAAKSFFDTLLTPANKDLVSISLVPYSEHVNPGPDIASNLNVNWRHGYSHCLEFPDEEFASTELNYDITYEQTQHFQWNYFGANDRDDTICPQFSYERITPFSQDITELKAQIDALQPRAGTSMFLGMKWGAALLDPSTQNVTSGLISRSTVDSAFLGRPVQYEDTETIKTIVLMTDGQHDQSMRIRDWAYNSDSEIQLWARYNMWYYLVNAVHSNNWGYFYEQKYNAAQGDTLLNNICSAAKDQGVIIWTVGFETTDHGASVLQKCASSPSHFFRVEGLDIADAFSSIAHTINQLRLTQ</sequence>
<dbReference type="OrthoDB" id="7522752at2"/>
<keyword evidence="5" id="KW-1185">Reference proteome</keyword>
<dbReference type="EMBL" id="CYSE01000003">
    <property type="protein sequence ID" value="CUH77872.1"/>
    <property type="molecule type" value="Genomic_DNA"/>
</dbReference>
<dbReference type="Pfam" id="PF13400">
    <property type="entry name" value="Tad"/>
    <property type="match status" value="1"/>
</dbReference>
<reference evidence="4 5" key="1">
    <citation type="submission" date="2015-09" db="EMBL/GenBank/DDBJ databases">
        <authorList>
            <consortium name="Swine Surveillance"/>
        </authorList>
    </citation>
    <scope>NUCLEOTIDE SEQUENCE [LARGE SCALE GENOMIC DNA]</scope>
    <source>
        <strain evidence="4 5">CECT 7648</strain>
    </source>
</reference>
<evidence type="ECO:0000259" key="3">
    <source>
        <dbReference type="PROSITE" id="PS50234"/>
    </source>
</evidence>
<dbReference type="AlphaFoldDB" id="A0A0P1GRS4"/>
<feature type="transmembrane region" description="Helical" evidence="2">
    <location>
        <begin position="38"/>
        <end position="60"/>
    </location>
</feature>
<feature type="region of interest" description="Disordered" evidence="1">
    <location>
        <begin position="1"/>
        <end position="20"/>
    </location>
</feature>
<keyword evidence="2" id="KW-0472">Membrane</keyword>
<evidence type="ECO:0000256" key="2">
    <source>
        <dbReference type="SAM" id="Phobius"/>
    </source>
</evidence>
<evidence type="ECO:0000313" key="4">
    <source>
        <dbReference type="EMBL" id="CUH77872.1"/>
    </source>
</evidence>
<evidence type="ECO:0000313" key="5">
    <source>
        <dbReference type="Proteomes" id="UP000054935"/>
    </source>
</evidence>
<feature type="domain" description="VWFA" evidence="3">
    <location>
        <begin position="157"/>
        <end position="471"/>
    </location>
</feature>
<protein>
    <submittedName>
        <fullName evidence="4">Flp pilus assembly protein TadG</fullName>
    </submittedName>
</protein>
<keyword evidence="2" id="KW-1133">Transmembrane helix</keyword>
<evidence type="ECO:0000256" key="1">
    <source>
        <dbReference type="SAM" id="MobiDB-lite"/>
    </source>
</evidence>
<accession>A0A0P1GRS4</accession>
<dbReference type="Gene3D" id="3.40.50.410">
    <property type="entry name" value="von Willebrand factor, type A domain"/>
    <property type="match status" value="1"/>
</dbReference>
<proteinExistence type="predicted"/>
<dbReference type="PROSITE" id="PS50234">
    <property type="entry name" value="VWFA"/>
    <property type="match status" value="1"/>
</dbReference>
<dbReference type="STRING" id="441103.TRN7648_01664"/>
<dbReference type="Proteomes" id="UP000054935">
    <property type="component" value="Unassembled WGS sequence"/>
</dbReference>
<organism evidence="4 5">
    <name type="scientific">Tropicibacter naphthalenivorans</name>
    <dbReference type="NCBI Taxonomy" id="441103"/>
    <lineage>
        <taxon>Bacteria</taxon>
        <taxon>Pseudomonadati</taxon>
        <taxon>Pseudomonadota</taxon>
        <taxon>Alphaproteobacteria</taxon>
        <taxon>Rhodobacterales</taxon>
        <taxon>Roseobacteraceae</taxon>
        <taxon>Tropicibacter</taxon>
    </lineage>
</organism>
<dbReference type="InterPro" id="IPR002035">
    <property type="entry name" value="VWF_A"/>
</dbReference>
<dbReference type="InterPro" id="IPR028087">
    <property type="entry name" value="Tad_N"/>
</dbReference>